<sequence length="493" mass="55918">MAGYSTSTRVVELSWKPDKESKIPAYRQIIDYMSTKISKGDWTIGSVLPSQRAMARIFGVNRSTVVMALQELESFGIIKGEVGKGTQVISNTWSLLMSASTPDWSQYLRSGLFKENIPTIRMINKMEFEEGILRLGTGELSPRLYPDQMMEKVFSRLPHAISSLNYVEPLGLLELREVICEKLKQKGIHCKPTNVLITSGSLQALQLISVSMLHQGSSIFTEAPSYIKSLQVFQSAGMRLLGVPMDREGIQYWKIASERTGREEALLYTIPTFHNPTGYVMSPRRRKELFNFCTDTRLPIIEDDAYGDLWIDEAPPLPLKSMDKNGMILYVGTISKSLFPGLRVGWMVGSESVVDRLGDVKMQMDYGASSVSQWILKEILSSDVYDRYMNTTRSALKKRRDTMLTALETYFRELADWETPKGGFYIWLTLRNHISVDKLFRQALQEKILLNPGSIYDFKRSNTLRLSYAYVDEDKMMVSVGRLAAIVATCSIE</sequence>
<evidence type="ECO:0000256" key="5">
    <source>
        <dbReference type="ARBA" id="ARBA00023163"/>
    </source>
</evidence>
<dbReference type="PROSITE" id="PS50949">
    <property type="entry name" value="HTH_GNTR"/>
    <property type="match status" value="1"/>
</dbReference>
<dbReference type="PANTHER" id="PTHR46577:SF2">
    <property type="entry name" value="TRANSCRIPTIONAL REGULATORY PROTEIN"/>
    <property type="match status" value="1"/>
</dbReference>
<dbReference type="RefSeq" id="WP_343184244.1">
    <property type="nucleotide sequence ID" value="NZ_JBCITM010000001.1"/>
</dbReference>
<keyword evidence="7" id="KW-0032">Aminotransferase</keyword>
<evidence type="ECO:0000256" key="2">
    <source>
        <dbReference type="ARBA" id="ARBA00022898"/>
    </source>
</evidence>
<dbReference type="Gene3D" id="3.90.1150.10">
    <property type="entry name" value="Aspartate Aminotransferase, domain 1"/>
    <property type="match status" value="1"/>
</dbReference>
<comment type="caution">
    <text evidence="7">The sequence shown here is derived from an EMBL/GenBank/DDBJ whole genome shotgun (WGS) entry which is preliminary data.</text>
</comment>
<accession>A0ABU9VNX6</accession>
<keyword evidence="3" id="KW-0805">Transcription regulation</keyword>
<dbReference type="PRINTS" id="PR00035">
    <property type="entry name" value="HTHGNTR"/>
</dbReference>
<dbReference type="GO" id="GO:0008483">
    <property type="term" value="F:transaminase activity"/>
    <property type="evidence" value="ECO:0007669"/>
    <property type="project" value="UniProtKB-KW"/>
</dbReference>
<evidence type="ECO:0000256" key="3">
    <source>
        <dbReference type="ARBA" id="ARBA00023015"/>
    </source>
</evidence>
<keyword evidence="8" id="KW-1185">Reference proteome</keyword>
<dbReference type="InterPro" id="IPR000524">
    <property type="entry name" value="Tscrpt_reg_HTH_GntR"/>
</dbReference>
<evidence type="ECO:0000256" key="4">
    <source>
        <dbReference type="ARBA" id="ARBA00023125"/>
    </source>
</evidence>
<dbReference type="EMBL" id="JBCITM010000001">
    <property type="protein sequence ID" value="MEN1758857.1"/>
    <property type="molecule type" value="Genomic_DNA"/>
</dbReference>
<dbReference type="Pfam" id="PF00155">
    <property type="entry name" value="Aminotran_1_2"/>
    <property type="match status" value="1"/>
</dbReference>
<proteinExistence type="inferred from homology"/>
<dbReference type="InterPro" id="IPR036390">
    <property type="entry name" value="WH_DNA-bd_sf"/>
</dbReference>
<dbReference type="InterPro" id="IPR015421">
    <property type="entry name" value="PyrdxlP-dep_Trfase_major"/>
</dbReference>
<dbReference type="CDD" id="cd07377">
    <property type="entry name" value="WHTH_GntR"/>
    <property type="match status" value="1"/>
</dbReference>
<organism evidence="7 8">
    <name type="scientific">Anoxynatronum sibiricum</name>
    <dbReference type="NCBI Taxonomy" id="210623"/>
    <lineage>
        <taxon>Bacteria</taxon>
        <taxon>Bacillati</taxon>
        <taxon>Bacillota</taxon>
        <taxon>Clostridia</taxon>
        <taxon>Eubacteriales</taxon>
        <taxon>Clostridiaceae</taxon>
        <taxon>Anoxynatronum</taxon>
    </lineage>
</organism>
<evidence type="ECO:0000313" key="8">
    <source>
        <dbReference type="Proteomes" id="UP001407405"/>
    </source>
</evidence>
<dbReference type="PANTHER" id="PTHR46577">
    <property type="entry name" value="HTH-TYPE TRANSCRIPTIONAL REGULATORY PROTEIN GABR"/>
    <property type="match status" value="1"/>
</dbReference>
<dbReference type="SUPFAM" id="SSF46785">
    <property type="entry name" value="Winged helix' DNA-binding domain"/>
    <property type="match status" value="1"/>
</dbReference>
<dbReference type="InterPro" id="IPR036388">
    <property type="entry name" value="WH-like_DNA-bd_sf"/>
</dbReference>
<dbReference type="InterPro" id="IPR004839">
    <property type="entry name" value="Aminotransferase_I/II_large"/>
</dbReference>
<evidence type="ECO:0000256" key="1">
    <source>
        <dbReference type="ARBA" id="ARBA00005384"/>
    </source>
</evidence>
<dbReference type="InterPro" id="IPR051446">
    <property type="entry name" value="HTH_trans_reg/aminotransferase"/>
</dbReference>
<dbReference type="InterPro" id="IPR015424">
    <property type="entry name" value="PyrdxlP-dep_Trfase"/>
</dbReference>
<feature type="domain" description="HTH gntR-type" evidence="6">
    <location>
        <begin position="23"/>
        <end position="91"/>
    </location>
</feature>
<evidence type="ECO:0000259" key="6">
    <source>
        <dbReference type="PROSITE" id="PS50949"/>
    </source>
</evidence>
<protein>
    <submittedName>
        <fullName evidence="7">PLP-dependent aminotransferase family protein</fullName>
    </submittedName>
</protein>
<dbReference type="SMART" id="SM00345">
    <property type="entry name" value="HTH_GNTR"/>
    <property type="match status" value="1"/>
</dbReference>
<dbReference type="Pfam" id="PF00392">
    <property type="entry name" value="GntR"/>
    <property type="match status" value="1"/>
</dbReference>
<keyword evidence="5" id="KW-0804">Transcription</keyword>
<keyword evidence="7" id="KW-0808">Transferase</keyword>
<dbReference type="CDD" id="cd00609">
    <property type="entry name" value="AAT_like"/>
    <property type="match status" value="1"/>
</dbReference>
<dbReference type="Proteomes" id="UP001407405">
    <property type="component" value="Unassembled WGS sequence"/>
</dbReference>
<reference evidence="7 8" key="1">
    <citation type="submission" date="2024-04" db="EMBL/GenBank/DDBJ databases">
        <title>Genome sequencing and metabolic network reconstruction of aminoacids and betaine degradation by Anoxynatronum sibiricum.</title>
        <authorList>
            <person name="Detkova E.N."/>
            <person name="Boltjanskaja Y.V."/>
            <person name="Mardanov A.V."/>
            <person name="Kevbrin V."/>
        </authorList>
    </citation>
    <scope>NUCLEOTIDE SEQUENCE [LARGE SCALE GENOMIC DNA]</scope>
    <source>
        <strain evidence="7 8">Z-7981</strain>
    </source>
</reference>
<dbReference type="Gene3D" id="3.40.640.10">
    <property type="entry name" value="Type I PLP-dependent aspartate aminotransferase-like (Major domain)"/>
    <property type="match status" value="1"/>
</dbReference>
<keyword evidence="2" id="KW-0663">Pyridoxal phosphate</keyword>
<gene>
    <name evidence="7" type="ORF">AAIG11_00090</name>
</gene>
<comment type="similarity">
    <text evidence="1">In the C-terminal section; belongs to the class-I pyridoxal-phosphate-dependent aminotransferase family.</text>
</comment>
<evidence type="ECO:0000313" key="7">
    <source>
        <dbReference type="EMBL" id="MEN1758857.1"/>
    </source>
</evidence>
<dbReference type="InterPro" id="IPR015422">
    <property type="entry name" value="PyrdxlP-dep_Trfase_small"/>
</dbReference>
<dbReference type="Gene3D" id="1.10.10.10">
    <property type="entry name" value="Winged helix-like DNA-binding domain superfamily/Winged helix DNA-binding domain"/>
    <property type="match status" value="1"/>
</dbReference>
<name>A0ABU9VNX6_9CLOT</name>
<keyword evidence="4" id="KW-0238">DNA-binding</keyword>
<dbReference type="SUPFAM" id="SSF53383">
    <property type="entry name" value="PLP-dependent transferases"/>
    <property type="match status" value="1"/>
</dbReference>